<reference evidence="1 2" key="1">
    <citation type="submission" date="2018-11" db="EMBL/GenBank/DDBJ databases">
        <title>Microbial catabolism of amino acid.</title>
        <authorList>
            <person name="Hibi M."/>
            <person name="Ogawa J."/>
        </authorList>
    </citation>
    <scope>NUCLEOTIDE SEQUENCE [LARGE SCALE GENOMIC DNA]</scope>
    <source>
        <strain evidence="1 2">C31-06</strain>
    </source>
</reference>
<evidence type="ECO:0000313" key="1">
    <source>
        <dbReference type="EMBL" id="GCE43922.1"/>
    </source>
</evidence>
<dbReference type="OrthoDB" id="9813282at2"/>
<dbReference type="AlphaFoldDB" id="A0A402CJZ4"/>
<evidence type="ECO:0000313" key="2">
    <source>
        <dbReference type="Proteomes" id="UP000287519"/>
    </source>
</evidence>
<dbReference type="Proteomes" id="UP000287519">
    <property type="component" value="Unassembled WGS sequence"/>
</dbReference>
<sequence length="82" mass="8804">MDPADLVATMPFAVHTGVRLTKAAPEEVVGHLEWDQHRTTAGNGMHGGPTTVAVVTELRDDEDRLVAQVTQSQAVLYPRPGS</sequence>
<proteinExistence type="predicted"/>
<protein>
    <recommendedName>
        <fullName evidence="3">Thioesterase domain-containing protein</fullName>
    </recommendedName>
</protein>
<organism evidence="1 2">
    <name type="scientific">Rhodococcus wratislaviensis</name>
    <name type="common">Tsukamurella wratislaviensis</name>
    <dbReference type="NCBI Taxonomy" id="44752"/>
    <lineage>
        <taxon>Bacteria</taxon>
        <taxon>Bacillati</taxon>
        <taxon>Actinomycetota</taxon>
        <taxon>Actinomycetes</taxon>
        <taxon>Mycobacteriales</taxon>
        <taxon>Nocardiaceae</taxon>
        <taxon>Rhodococcus</taxon>
    </lineage>
</organism>
<keyword evidence="2" id="KW-1185">Reference proteome</keyword>
<dbReference type="RefSeq" id="WP_124395592.1">
    <property type="nucleotide sequence ID" value="NZ_BHYM01000083.1"/>
</dbReference>
<accession>A0A402CJZ4</accession>
<comment type="caution">
    <text evidence="1">The sequence shown here is derived from an EMBL/GenBank/DDBJ whole genome shotgun (WGS) entry which is preliminary data.</text>
</comment>
<dbReference type="EMBL" id="BHYM01000083">
    <property type="protein sequence ID" value="GCE43922.1"/>
    <property type="molecule type" value="Genomic_DNA"/>
</dbReference>
<gene>
    <name evidence="1" type="ORF">Rhow_008220</name>
</gene>
<name>A0A402CJZ4_RHOWR</name>
<evidence type="ECO:0008006" key="3">
    <source>
        <dbReference type="Google" id="ProtNLM"/>
    </source>
</evidence>